<dbReference type="AlphaFoldDB" id="A0A1L0AI15"/>
<gene>
    <name evidence="1" type="ORF">NVI5450_4321</name>
</gene>
<organism evidence="1 2">
    <name type="scientific">Moritella viscosa</name>
    <dbReference type="NCBI Taxonomy" id="80854"/>
    <lineage>
        <taxon>Bacteria</taxon>
        <taxon>Pseudomonadati</taxon>
        <taxon>Pseudomonadota</taxon>
        <taxon>Gammaproteobacteria</taxon>
        <taxon>Alteromonadales</taxon>
        <taxon>Moritellaceae</taxon>
        <taxon>Moritella</taxon>
    </lineage>
</organism>
<name>A0A1L0AI15_9GAMM</name>
<accession>A0A1L0AI15</accession>
<sequence length="222" mass="24659">MGSSKKPKDSNYMNMESLRNQPWVRSAYETATNSTLSPDVELTQKQALDVCGQPVVMVEMYFTNHPVLCLTGYALDLRVDSRTYKAEADLEKASSIRSSGEINKDGMSLQLSATRDEIVSILEKKEALNAKVVVYSAILDPDDNVAAMFSVHKGRIKTSKLKDEPIKGTASITIKTISVWADLDKVPGTRSAPAIHKARHPNDTFWDQVNVSEDEEWKHSQG</sequence>
<evidence type="ECO:0000313" key="1">
    <source>
        <dbReference type="EMBL" id="SGZ16437.1"/>
    </source>
</evidence>
<reference evidence="1 2" key="1">
    <citation type="submission" date="2016-11" db="EMBL/GenBank/DDBJ databases">
        <authorList>
            <person name="Jaros S."/>
            <person name="Januszkiewicz K."/>
            <person name="Wedrychowicz H."/>
        </authorList>
    </citation>
    <scope>NUCLEOTIDE SEQUENCE [LARGE SCALE GENOMIC DNA]</scope>
    <source>
        <strain evidence="1">NVI 5450</strain>
    </source>
</reference>
<evidence type="ECO:0000313" key="2">
    <source>
        <dbReference type="Proteomes" id="UP000183794"/>
    </source>
</evidence>
<dbReference type="EMBL" id="FPLD01000129">
    <property type="protein sequence ID" value="SGZ16437.1"/>
    <property type="molecule type" value="Genomic_DNA"/>
</dbReference>
<dbReference type="RefSeq" id="WP_075518461.1">
    <property type="nucleotide sequence ID" value="NZ_FPLD01000129.1"/>
</dbReference>
<dbReference type="Proteomes" id="UP000183794">
    <property type="component" value="Unassembled WGS sequence"/>
</dbReference>
<proteinExistence type="predicted"/>
<protein>
    <submittedName>
        <fullName evidence="1">Uncharacterized protein</fullName>
    </submittedName>
</protein>